<sequence length="328" mass="38425">MRRMVPRKIVNKDNSSNLIIEYINKEHPLMDFIYERYLKLKEGDTDMNSFYEELMKKTQYISVDIDSFLISGVGVVTYDIDESEDLFNILNDIRKSRIEDLIMMTGMVYREHLDSIVYLGPLRDYPERHYIFSGTSPMNVGKSGKYTNDLLFTDKSLINEVNKWLHRFNINYEMSVDEFKNETMSDVYSMRLIDKISNVSVSPLDVGFGISQILPIIVQSIISRSSIICIEQPEIHIHPKLQAELGTFFSECIKNKNQFIIETHSEHLMLRIQRLIREGIISNDDVSVIYIDRKSDGSKCIELRLDEEGDFIDEWPHGFFEEGYEEMF</sequence>
<dbReference type="InterPro" id="IPR027417">
    <property type="entry name" value="P-loop_NTPase"/>
</dbReference>
<dbReference type="Gene3D" id="3.40.50.300">
    <property type="entry name" value="P-loop containing nucleotide triphosphate hydrolases"/>
    <property type="match status" value="1"/>
</dbReference>
<comment type="caution">
    <text evidence="3">The sequence shown here is derived from an EMBL/GenBank/DDBJ whole genome shotgun (WGS) entry which is preliminary data.</text>
</comment>
<name>A0A645DQT0_9ZZZZ</name>
<evidence type="ECO:0008006" key="4">
    <source>
        <dbReference type="Google" id="ProtNLM"/>
    </source>
</evidence>
<dbReference type="InterPro" id="IPR051396">
    <property type="entry name" value="Bact_Antivir_Def_Nuclease"/>
</dbReference>
<evidence type="ECO:0000259" key="2">
    <source>
        <dbReference type="Pfam" id="PF13175"/>
    </source>
</evidence>
<evidence type="ECO:0000259" key="1">
    <source>
        <dbReference type="Pfam" id="PF12476"/>
    </source>
</evidence>
<protein>
    <recommendedName>
        <fullName evidence="4">AAA domain-containing protein</fullName>
    </recommendedName>
</protein>
<dbReference type="AlphaFoldDB" id="A0A645DQT0"/>
<dbReference type="PANTHER" id="PTHR43581">
    <property type="entry name" value="ATP/GTP PHOSPHATASE"/>
    <property type="match status" value="1"/>
</dbReference>
<feature type="domain" description="DUF3696" evidence="1">
    <location>
        <begin position="281"/>
        <end position="322"/>
    </location>
</feature>
<feature type="domain" description="Endonuclease GajA/Old nuclease/RecF-like AAA" evidence="2">
    <location>
        <begin position="153"/>
        <end position="268"/>
    </location>
</feature>
<accession>A0A645DQT0</accession>
<dbReference type="InterPro" id="IPR022532">
    <property type="entry name" value="DUF3696"/>
</dbReference>
<reference evidence="3" key="1">
    <citation type="submission" date="2019-08" db="EMBL/GenBank/DDBJ databases">
        <authorList>
            <person name="Kucharzyk K."/>
            <person name="Murdoch R.W."/>
            <person name="Higgins S."/>
            <person name="Loffler F."/>
        </authorList>
    </citation>
    <scope>NUCLEOTIDE SEQUENCE</scope>
</reference>
<organism evidence="3">
    <name type="scientific">bioreactor metagenome</name>
    <dbReference type="NCBI Taxonomy" id="1076179"/>
    <lineage>
        <taxon>unclassified sequences</taxon>
        <taxon>metagenomes</taxon>
        <taxon>ecological metagenomes</taxon>
    </lineage>
</organism>
<dbReference type="Pfam" id="PF13175">
    <property type="entry name" value="AAA_15"/>
    <property type="match status" value="1"/>
</dbReference>
<dbReference type="InterPro" id="IPR041685">
    <property type="entry name" value="AAA_GajA/Old/RecF-like"/>
</dbReference>
<dbReference type="EMBL" id="VSSQ01038646">
    <property type="protein sequence ID" value="MPM91609.1"/>
    <property type="molecule type" value="Genomic_DNA"/>
</dbReference>
<gene>
    <name evidence="3" type="ORF">SDC9_138740</name>
</gene>
<proteinExistence type="predicted"/>
<dbReference type="Pfam" id="PF12476">
    <property type="entry name" value="DUF3696"/>
    <property type="match status" value="1"/>
</dbReference>
<dbReference type="PANTHER" id="PTHR43581:SF2">
    <property type="entry name" value="EXCINUCLEASE ATPASE SUBUNIT"/>
    <property type="match status" value="1"/>
</dbReference>
<evidence type="ECO:0000313" key="3">
    <source>
        <dbReference type="EMBL" id="MPM91609.1"/>
    </source>
</evidence>